<keyword evidence="3" id="KW-1185">Reference proteome</keyword>
<feature type="compositionally biased region" description="Low complexity" evidence="1">
    <location>
        <begin position="1152"/>
        <end position="1174"/>
    </location>
</feature>
<feature type="compositionally biased region" description="Low complexity" evidence="1">
    <location>
        <begin position="347"/>
        <end position="358"/>
    </location>
</feature>
<feature type="compositionally biased region" description="Polar residues" evidence="1">
    <location>
        <begin position="843"/>
        <end position="863"/>
    </location>
</feature>
<name>A0A0N0DS91_LEPPY</name>
<organism evidence="2 3">
    <name type="scientific">Leptomonas pyrrhocoris</name>
    <name type="common">Firebug parasite</name>
    <dbReference type="NCBI Taxonomy" id="157538"/>
    <lineage>
        <taxon>Eukaryota</taxon>
        <taxon>Discoba</taxon>
        <taxon>Euglenozoa</taxon>
        <taxon>Kinetoplastea</taxon>
        <taxon>Metakinetoplastina</taxon>
        <taxon>Trypanosomatida</taxon>
        <taxon>Trypanosomatidae</taxon>
        <taxon>Leishmaniinae</taxon>
        <taxon>Leptomonas</taxon>
    </lineage>
</organism>
<feature type="compositionally biased region" description="Low complexity" evidence="1">
    <location>
        <begin position="941"/>
        <end position="970"/>
    </location>
</feature>
<dbReference type="Proteomes" id="UP000037923">
    <property type="component" value="Unassembled WGS sequence"/>
</dbReference>
<evidence type="ECO:0000313" key="3">
    <source>
        <dbReference type="Proteomes" id="UP000037923"/>
    </source>
</evidence>
<feature type="compositionally biased region" description="Low complexity" evidence="1">
    <location>
        <begin position="876"/>
        <end position="886"/>
    </location>
</feature>
<feature type="compositionally biased region" description="Low complexity" evidence="1">
    <location>
        <begin position="366"/>
        <end position="387"/>
    </location>
</feature>
<feature type="compositionally biased region" description="Basic and acidic residues" evidence="1">
    <location>
        <begin position="720"/>
        <end position="729"/>
    </location>
</feature>
<feature type="compositionally biased region" description="Low complexity" evidence="1">
    <location>
        <begin position="733"/>
        <end position="748"/>
    </location>
</feature>
<feature type="compositionally biased region" description="Polar residues" evidence="1">
    <location>
        <begin position="1349"/>
        <end position="1378"/>
    </location>
</feature>
<feature type="compositionally biased region" description="Basic and acidic residues" evidence="1">
    <location>
        <begin position="809"/>
        <end position="820"/>
    </location>
</feature>
<feature type="compositionally biased region" description="Low complexity" evidence="1">
    <location>
        <begin position="244"/>
        <end position="257"/>
    </location>
</feature>
<feature type="compositionally biased region" description="Basic and acidic residues" evidence="1">
    <location>
        <begin position="299"/>
        <end position="310"/>
    </location>
</feature>
<proteinExistence type="predicted"/>
<feature type="compositionally biased region" description="Pro residues" evidence="1">
    <location>
        <begin position="1072"/>
        <end position="1084"/>
    </location>
</feature>
<dbReference type="VEuPathDB" id="TriTrypDB:LpyrH10_24_0940"/>
<feature type="compositionally biased region" description="Low complexity" evidence="1">
    <location>
        <begin position="553"/>
        <end position="565"/>
    </location>
</feature>
<feature type="region of interest" description="Disordered" evidence="1">
    <location>
        <begin position="580"/>
        <end position="1281"/>
    </location>
</feature>
<sequence>MESESFKTAPSRTSEELASHPSDQHRSHSHRNGGSRRSSQLAPNGAPPREVGGGGGDKMKGMQLNHHSSSSRHHHSRSHSHSHRHRHRSHHSAPSPAGGPSAHEGNSQKDTASEKENGRGGNGVAGSVVMPSTQSPCEASVNSRASTRSSRLPMRRSERASVVGPGSTFGEASLHDLRSITSEVSALDRPASHKDISQRPAALPSLTGFPAANGRSTMRETDGSGDGQAASGKQPAPHRSNRTASSSSSSYASQDGGSDFHAEAPRTTATTTTSNAAAAAAVEVPYSVQRDSGSSSPYDKAEVPAAARKEEEEDEESSSSRNSNQQSQQQQQQQQQRRRSLPVENGAAPASTNASASARRLVTTASSNGRSPQRGRPSSTSPRRTSTAIVPFHLNTERRGSVRRTASPQAYVPHDPLMDLPKEQRERIMAMPHHAFNAPGTWRLDMRYEEDRKEYFRQTYLVDPLTRTRPTTRQFRIPEQLDLFGMYPDIPMTKDEDGNDVVEHQAPIPIKGESFVKEQKPYAPPRVPRKQQQQRGRGADENLVYAPPPPRPSTTTAAAAAGRPSPGLSDFVWGYGEESCGRPGGLTPPRGRIVSDITAPYRRNPAMSTGQIGQQGGAGTLNLFHTPPSEEHERPGNNTSKQQQQRQRQSGLVGTPPQSSLDGQQTRDVSQASTSFAIMQPTPFPSTTNSDYGRSPRRGTEAAAVVGVTPSSPPLQAPSDHVETDRPAEDSEVVAAPEQEAAALEKPQSQQHPPSHNARSPPAEAVVLRPSVGGNSGSQSPSDGVVAPPRGTDPVAEAKAPTAVQPDEFADRHSGEKNPVDEQPPAQAAKVPKVTSPPDATSLARSNRSTAKSETSRRLQTSEGCKPQGEKKEEGAPAAKPAVKPAAQKERLQKQQQQPPHSAAPTEKSERAAVNAQSSVVPSSAASTAGAQVDDTAALRSTSSSPVSVHKSTPAPSPSSSAKAATAAAAPVPPPQLSHVPAANTAVSSEVQTPKSARPDTVFPVPSPAPTLPASVSSRVSRERDERVKRPSDTAAAPATVSNNNNRLNKDDETTRARPRTERPSRASAPADVPPPLPSPPPSTPRTAASTAVPASATTKTRPSAAVNAATLPSTAPSSNAYTREASSSTTDGASAHEEHYDPSSTGEEVGAPTAASAAPSHRSAAAASPVASSRRSETKAGESSRRSEDQKEDPPNSRPTPTPTLGTSVASSVQRSSVGRSSSHRHGHGGRSVRSEVSAASSSAPESEASSSAFSSRQHDRASGAGSPAASSKDHLGSSSYAGGPCEKPVVSGCGTQTDFVFVLDPLQGRQFLQLEQEQQLFLEEQQLQQQKRPQNVLQITDTRFGSSGILTNYTTPPRQQQQETSSNGLVSPSQQRAAGVSTGVSPTCMRRTSYANMSTNVRDLLRWS</sequence>
<comment type="caution">
    <text evidence="2">The sequence shown here is derived from an EMBL/GenBank/DDBJ whole genome shotgun (WGS) entry which is preliminary data.</text>
</comment>
<feature type="compositionally biased region" description="Polar residues" evidence="1">
    <location>
        <begin position="749"/>
        <end position="758"/>
    </location>
</feature>
<feature type="compositionally biased region" description="Basic and acidic residues" evidence="1">
    <location>
        <begin position="1175"/>
        <end position="1196"/>
    </location>
</feature>
<feature type="compositionally biased region" description="Basic and acidic residues" evidence="1">
    <location>
        <begin position="1020"/>
        <end position="1032"/>
    </location>
</feature>
<feature type="compositionally biased region" description="Low complexity" evidence="1">
    <location>
        <begin position="265"/>
        <end position="281"/>
    </location>
</feature>
<feature type="compositionally biased region" description="Polar residues" evidence="1">
    <location>
        <begin position="1111"/>
        <end position="1133"/>
    </location>
</feature>
<feature type="compositionally biased region" description="Polar residues" evidence="1">
    <location>
        <begin position="650"/>
        <end position="677"/>
    </location>
</feature>
<feature type="compositionally biased region" description="Low complexity" evidence="1">
    <location>
        <begin position="912"/>
        <end position="931"/>
    </location>
</feature>
<feature type="compositionally biased region" description="Low complexity" evidence="1">
    <location>
        <begin position="1085"/>
        <end position="1099"/>
    </location>
</feature>
<gene>
    <name evidence="2" type="ORF">ABB37_08454</name>
</gene>
<feature type="compositionally biased region" description="Basic and acidic residues" evidence="1">
    <location>
        <begin position="1048"/>
        <end position="1065"/>
    </location>
</feature>
<feature type="compositionally biased region" description="Polar residues" evidence="1">
    <location>
        <begin position="130"/>
        <end position="150"/>
    </location>
</feature>
<feature type="compositionally biased region" description="Polar residues" evidence="1">
    <location>
        <begin position="1"/>
        <end position="12"/>
    </location>
</feature>
<dbReference type="RefSeq" id="XP_015654011.1">
    <property type="nucleotide sequence ID" value="XM_015807472.1"/>
</dbReference>
<dbReference type="GeneID" id="26908738"/>
<feature type="compositionally biased region" description="Basic residues" evidence="1">
    <location>
        <begin position="69"/>
        <end position="91"/>
    </location>
</feature>
<feature type="compositionally biased region" description="Low complexity" evidence="1">
    <location>
        <begin position="1209"/>
        <end position="1222"/>
    </location>
</feature>
<feature type="region of interest" description="Disordered" evidence="1">
    <location>
        <begin position="507"/>
        <end position="565"/>
    </location>
</feature>
<feature type="compositionally biased region" description="Low complexity" evidence="1">
    <location>
        <begin position="1236"/>
        <end position="1257"/>
    </location>
</feature>
<accession>A0A0N0DS91</accession>
<reference evidence="2 3" key="1">
    <citation type="submission" date="2015-07" db="EMBL/GenBank/DDBJ databases">
        <title>High-quality genome of monoxenous trypanosomatid Leptomonas pyrrhocoris.</title>
        <authorList>
            <person name="Flegontov P."/>
            <person name="Butenko A."/>
            <person name="Firsov S."/>
            <person name="Vlcek C."/>
            <person name="Logacheva M.D."/>
            <person name="Field M."/>
            <person name="Filatov D."/>
            <person name="Flegontova O."/>
            <person name="Gerasimov E."/>
            <person name="Jackson A.P."/>
            <person name="Kelly S."/>
            <person name="Opperdoes F."/>
            <person name="O'Reilly A."/>
            <person name="Votypka J."/>
            <person name="Yurchenko V."/>
            <person name="Lukes J."/>
        </authorList>
    </citation>
    <scope>NUCLEOTIDE SEQUENCE [LARGE SCALE GENOMIC DNA]</scope>
    <source>
        <strain evidence="2">H10</strain>
    </source>
</reference>
<dbReference type="EMBL" id="LGTL01000024">
    <property type="protein sequence ID" value="KPA75572.1"/>
    <property type="molecule type" value="Genomic_DNA"/>
</dbReference>
<dbReference type="OMA" id="QADLFGM"/>
<evidence type="ECO:0000313" key="2">
    <source>
        <dbReference type="EMBL" id="KPA75572.1"/>
    </source>
</evidence>
<feature type="region of interest" description="Disordered" evidence="1">
    <location>
        <begin position="1349"/>
        <end position="1387"/>
    </location>
</feature>
<feature type="compositionally biased region" description="Basic and acidic residues" evidence="1">
    <location>
        <begin position="13"/>
        <end position="26"/>
    </location>
</feature>
<dbReference type="OrthoDB" id="267837at2759"/>
<feature type="region of interest" description="Disordered" evidence="1">
    <location>
        <begin position="1"/>
        <end position="387"/>
    </location>
</feature>
<feature type="compositionally biased region" description="Low complexity" evidence="1">
    <location>
        <begin position="319"/>
        <end position="335"/>
    </location>
</feature>
<protein>
    <submittedName>
        <fullName evidence="2">Uncharacterized protein</fullName>
    </submittedName>
</protein>
<feature type="compositionally biased region" description="Basic residues" evidence="1">
    <location>
        <begin position="1223"/>
        <end position="1232"/>
    </location>
</feature>
<feature type="compositionally biased region" description="Polar residues" evidence="1">
    <location>
        <begin position="985"/>
        <end position="995"/>
    </location>
</feature>
<evidence type="ECO:0000256" key="1">
    <source>
        <dbReference type="SAM" id="MobiDB-lite"/>
    </source>
</evidence>